<evidence type="ECO:0000256" key="6">
    <source>
        <dbReference type="ARBA" id="ARBA00022840"/>
    </source>
</evidence>
<dbReference type="GO" id="GO:0004674">
    <property type="term" value="F:protein serine/threonine kinase activity"/>
    <property type="evidence" value="ECO:0007669"/>
    <property type="project" value="UniProtKB-KW"/>
</dbReference>
<proteinExistence type="predicted"/>
<keyword evidence="3" id="KW-0808">Transferase</keyword>
<evidence type="ECO:0000256" key="5">
    <source>
        <dbReference type="ARBA" id="ARBA00022777"/>
    </source>
</evidence>
<dbReference type="Gene3D" id="3.30.200.20">
    <property type="entry name" value="Phosphorylase Kinase, domain 1"/>
    <property type="match status" value="1"/>
</dbReference>
<dbReference type="AlphaFoldDB" id="A0A4U0SXL4"/>
<dbReference type="InterPro" id="IPR000719">
    <property type="entry name" value="Prot_kinase_dom"/>
</dbReference>
<dbReference type="EMBL" id="SUMC01000001">
    <property type="protein sequence ID" value="TKA13501.1"/>
    <property type="molecule type" value="Genomic_DNA"/>
</dbReference>
<dbReference type="SUPFAM" id="SSF89372">
    <property type="entry name" value="Fucose-specific lectin"/>
    <property type="match status" value="1"/>
</dbReference>
<dbReference type="InterPro" id="IPR008271">
    <property type="entry name" value="Ser/Thr_kinase_AS"/>
</dbReference>
<dbReference type="Proteomes" id="UP000305778">
    <property type="component" value="Unassembled WGS sequence"/>
</dbReference>
<dbReference type="Pfam" id="PF26607">
    <property type="entry name" value="DUF8189"/>
    <property type="match status" value="1"/>
</dbReference>
<keyword evidence="4" id="KW-0547">Nucleotide-binding</keyword>
<feature type="compositionally biased region" description="Polar residues" evidence="7">
    <location>
        <begin position="392"/>
        <end position="407"/>
    </location>
</feature>
<evidence type="ECO:0000256" key="4">
    <source>
        <dbReference type="ARBA" id="ARBA00022741"/>
    </source>
</evidence>
<evidence type="ECO:0000259" key="8">
    <source>
        <dbReference type="PROSITE" id="PS50011"/>
    </source>
</evidence>
<dbReference type="CDD" id="cd14014">
    <property type="entry name" value="STKc_PknB_like"/>
    <property type="match status" value="1"/>
</dbReference>
<dbReference type="InterPro" id="IPR058502">
    <property type="entry name" value="PLL-like_beta-prop"/>
</dbReference>
<evidence type="ECO:0000313" key="10">
    <source>
        <dbReference type="Proteomes" id="UP000305778"/>
    </source>
</evidence>
<dbReference type="EC" id="2.7.11.1" evidence="1"/>
<evidence type="ECO:0000256" key="2">
    <source>
        <dbReference type="ARBA" id="ARBA00022527"/>
    </source>
</evidence>
<accession>A0A4U0SXL4</accession>
<comment type="caution">
    <text evidence="9">The sequence shown here is derived from an EMBL/GenBank/DDBJ whole genome shotgun (WGS) entry which is preliminary data.</text>
</comment>
<dbReference type="OrthoDB" id="9762169at2"/>
<dbReference type="InterPro" id="IPR011009">
    <property type="entry name" value="Kinase-like_dom_sf"/>
</dbReference>
<dbReference type="PANTHER" id="PTHR43289:SF6">
    <property type="entry name" value="SERINE_THREONINE-PROTEIN KINASE NEKL-3"/>
    <property type="match status" value="1"/>
</dbReference>
<feature type="compositionally biased region" description="Low complexity" evidence="7">
    <location>
        <begin position="408"/>
        <end position="428"/>
    </location>
</feature>
<evidence type="ECO:0000313" key="9">
    <source>
        <dbReference type="EMBL" id="TKA13501.1"/>
    </source>
</evidence>
<organism evidence="9 10">
    <name type="scientific">Actinacidiphila oryziradicis</name>
    <dbReference type="NCBI Taxonomy" id="2571141"/>
    <lineage>
        <taxon>Bacteria</taxon>
        <taxon>Bacillati</taxon>
        <taxon>Actinomycetota</taxon>
        <taxon>Actinomycetes</taxon>
        <taxon>Kitasatosporales</taxon>
        <taxon>Streptomycetaceae</taxon>
        <taxon>Actinacidiphila</taxon>
    </lineage>
</organism>
<feature type="compositionally biased region" description="Acidic residues" evidence="7">
    <location>
        <begin position="283"/>
        <end position="296"/>
    </location>
</feature>
<dbReference type="SUPFAM" id="SSF56112">
    <property type="entry name" value="Protein kinase-like (PK-like)"/>
    <property type="match status" value="1"/>
</dbReference>
<dbReference type="Gene3D" id="1.10.510.10">
    <property type="entry name" value="Transferase(Phosphotransferase) domain 1"/>
    <property type="match status" value="1"/>
</dbReference>
<keyword evidence="5 9" id="KW-0418">Kinase</keyword>
<feature type="region of interest" description="Disordered" evidence="7">
    <location>
        <begin position="392"/>
        <end position="437"/>
    </location>
</feature>
<dbReference type="GO" id="GO:0005524">
    <property type="term" value="F:ATP binding"/>
    <property type="evidence" value="ECO:0007669"/>
    <property type="project" value="UniProtKB-KW"/>
</dbReference>
<evidence type="ECO:0000256" key="1">
    <source>
        <dbReference type="ARBA" id="ARBA00012513"/>
    </source>
</evidence>
<feature type="domain" description="Protein kinase" evidence="8">
    <location>
        <begin position="9"/>
        <end position="273"/>
    </location>
</feature>
<dbReference type="PROSITE" id="PS50011">
    <property type="entry name" value="PROTEIN_KINASE_DOM"/>
    <property type="match status" value="1"/>
</dbReference>
<feature type="region of interest" description="Disordered" evidence="7">
    <location>
        <begin position="283"/>
        <end position="363"/>
    </location>
</feature>
<dbReference type="Gene3D" id="2.120.10.70">
    <property type="entry name" value="Fucose-specific lectin"/>
    <property type="match status" value="1"/>
</dbReference>
<dbReference type="PANTHER" id="PTHR43289">
    <property type="entry name" value="MITOGEN-ACTIVATED PROTEIN KINASE KINASE KINASE 20-RELATED"/>
    <property type="match status" value="1"/>
</dbReference>
<keyword evidence="10" id="KW-1185">Reference proteome</keyword>
<evidence type="ECO:0000256" key="7">
    <source>
        <dbReference type="SAM" id="MobiDB-lite"/>
    </source>
</evidence>
<name>A0A4U0SXL4_9ACTN</name>
<dbReference type="Pfam" id="PF00069">
    <property type="entry name" value="Pkinase"/>
    <property type="match status" value="1"/>
</dbReference>
<protein>
    <recommendedName>
        <fullName evidence="1">non-specific serine/threonine protein kinase</fullName>
        <ecNumber evidence="1">2.7.11.1</ecNumber>
    </recommendedName>
</protein>
<keyword evidence="6" id="KW-0067">ATP-binding</keyword>
<sequence length="720" mass="74672">MARKIGSRYTAHQVLGRGSAGTVWLGEGPEGPVAIKLLREDLASDQDLVGRFVQERTALLSLDHPHIVGIRDLVVDGTDLALVMDLVRGTDLRSRLERERRLAPEAAVSIAADVADGLAAAHAAGVVHRDVKPENVLLDSAAPPGPGGAPPALLTDFGIARLVDSPRRTRATRIIGTPDYLAPEIIEGLPPRASVDIYALATVLYELLAGFTPFGGGHPGAVLRRHVTETVAPLPDLPDDLWQLLSQCLAKGPASRLKATELAERLRAQLPQLAGMPPIDVDVPDADDLPEADAEPYDYNTGGAESYEPVGRRGAVPLVRGAAPDSTRDTHTSMKLPTAEELSSPRPAGGGGRGPKHRAVPDTVRRRRVKLGAAAAAALVATGLGAWAVTSGSDNGGATQQDPQPDNSTASTASSPTPTAPTAGAASPQGAVESPVPLPHWSAFKTAPAAAVGLTGGPRAITVSGTTYVFARGADKNIWYITHTRTAGYGNWQRLIGISTADDPAVVSSRAGRLDIFALGTDHLLYRRTMTAGQWGSWYQVDERTHFSSAPAAASSEPGRIDLVGRTSSDLVTASLVDGRWNAWALVPTAGRITSAPGLLSRSHGSLDAFVVRKADGAVLRLPYVNGAWRPAQLVNGLDATGRPEPVLVGHQLYAFTPAADGGLAQAVAPATGAATWSVATVAPVASSAAAATAASSGGTVELYIRTASGRLARSTASPA</sequence>
<reference evidence="9 10" key="1">
    <citation type="submission" date="2019-04" db="EMBL/GenBank/DDBJ databases">
        <title>Streptomyces oryziradicis sp. nov., a novel actinomycete isolated from rhizosphere soil of rice (Oryza sativa L.).</title>
        <authorList>
            <person name="Li C."/>
        </authorList>
    </citation>
    <scope>NUCLEOTIDE SEQUENCE [LARGE SCALE GENOMIC DNA]</scope>
    <source>
        <strain evidence="9 10">NEAU-C40</strain>
    </source>
</reference>
<dbReference type="PROSITE" id="PS00108">
    <property type="entry name" value="PROTEIN_KINASE_ST"/>
    <property type="match status" value="1"/>
</dbReference>
<gene>
    <name evidence="9" type="ORF">FCI23_02110</name>
</gene>
<evidence type="ECO:0000256" key="3">
    <source>
        <dbReference type="ARBA" id="ARBA00022679"/>
    </source>
</evidence>
<dbReference type="SMART" id="SM00220">
    <property type="entry name" value="S_TKc"/>
    <property type="match status" value="1"/>
</dbReference>
<keyword evidence="2 9" id="KW-0723">Serine/threonine-protein kinase</keyword>